<keyword evidence="17" id="KW-0966">Cell projection</keyword>
<evidence type="ECO:0000256" key="13">
    <source>
        <dbReference type="ARBA" id="ARBA00022884"/>
    </source>
</evidence>
<evidence type="ECO:0000256" key="2">
    <source>
        <dbReference type="ARBA" id="ARBA00004279"/>
    </source>
</evidence>
<proteinExistence type="inferred from homology"/>
<evidence type="ECO:0000256" key="7">
    <source>
        <dbReference type="ARBA" id="ARBA00022448"/>
    </source>
</evidence>
<gene>
    <name evidence="20" type="ORF">MAR_034697</name>
</gene>
<organism evidence="20 21">
    <name type="scientific">Mya arenaria</name>
    <name type="common">Soft-shell clam</name>
    <dbReference type="NCBI Taxonomy" id="6604"/>
    <lineage>
        <taxon>Eukaryota</taxon>
        <taxon>Metazoa</taxon>
        <taxon>Spiralia</taxon>
        <taxon>Lophotrochozoa</taxon>
        <taxon>Mollusca</taxon>
        <taxon>Bivalvia</taxon>
        <taxon>Autobranchia</taxon>
        <taxon>Heteroconchia</taxon>
        <taxon>Euheterodonta</taxon>
        <taxon>Imparidentia</taxon>
        <taxon>Neoheterodontei</taxon>
        <taxon>Myida</taxon>
        <taxon>Myoidea</taxon>
        <taxon>Myidae</taxon>
        <taxon>Mya</taxon>
    </lineage>
</organism>
<dbReference type="InterPro" id="IPR028544">
    <property type="entry name" value="CASC3"/>
</dbReference>
<dbReference type="PANTHER" id="PTHR13434:SF0">
    <property type="entry name" value="PROTEIN CASC3"/>
    <property type="match status" value="1"/>
</dbReference>
<keyword evidence="16" id="KW-0539">Nucleus</keyword>
<dbReference type="EMBL" id="CP111018">
    <property type="protein sequence ID" value="WAR09621.1"/>
    <property type="molecule type" value="Genomic_DNA"/>
</dbReference>
<feature type="domain" description="Btz" evidence="19">
    <location>
        <begin position="83"/>
        <end position="189"/>
    </location>
</feature>
<keyword evidence="14" id="KW-0866">Nonsense-mediated mRNA decay</keyword>
<feature type="region of interest" description="Disordered" evidence="18">
    <location>
        <begin position="180"/>
        <end position="244"/>
    </location>
</feature>
<sequence length="263" mass="29545">MNDFSSIFNAFSRTSDSHRESEGEHTEPTLSEYESTADESRYTETEGTEDSDEYVTEEEETAEEESDGEEKGDGGKGDGGKGTVKKGDGDIDGERQSGDGEEQPKLDDDEDRQNPAYIPRRGAFYEHDMRLDPNDKKIGNQSMIKNLAKGKLWKDDSKWGHDKFDAYDQAPKSRQELIAIRGGRDRKQQFQDFLPEDGNRRSSYGNPGRGRYGNDNIEDDRGPRSSKSDSYVRGGRGGGRGFGRDVKFARWFKPAKKLLGLEG</sequence>
<keyword evidence="13" id="KW-0694">RNA-binding</keyword>
<feature type="region of interest" description="Disordered" evidence="18">
    <location>
        <begin position="1"/>
        <end position="140"/>
    </location>
</feature>
<evidence type="ECO:0000256" key="12">
    <source>
        <dbReference type="ARBA" id="ARBA00022845"/>
    </source>
</evidence>
<keyword evidence="7" id="KW-0813">Transport</keyword>
<keyword evidence="9" id="KW-0507">mRNA processing</keyword>
<feature type="compositionally biased region" description="Basic and acidic residues" evidence="18">
    <location>
        <begin position="69"/>
        <end position="106"/>
    </location>
</feature>
<evidence type="ECO:0000256" key="4">
    <source>
        <dbReference type="ARBA" id="ARBA00004556"/>
    </source>
</evidence>
<evidence type="ECO:0000313" key="20">
    <source>
        <dbReference type="EMBL" id="WAR09621.1"/>
    </source>
</evidence>
<dbReference type="Proteomes" id="UP001164746">
    <property type="component" value="Chromosome 7"/>
</dbReference>
<keyword evidence="11" id="KW-0509">mRNA transport</keyword>
<accession>A0ABY7ELK2</accession>
<evidence type="ECO:0000256" key="5">
    <source>
        <dbReference type="ARBA" id="ARBA00009548"/>
    </source>
</evidence>
<evidence type="ECO:0000256" key="10">
    <source>
        <dbReference type="ARBA" id="ARBA00022728"/>
    </source>
</evidence>
<evidence type="ECO:0000256" key="11">
    <source>
        <dbReference type="ARBA" id="ARBA00022816"/>
    </source>
</evidence>
<evidence type="ECO:0000259" key="19">
    <source>
        <dbReference type="SMART" id="SM01044"/>
    </source>
</evidence>
<evidence type="ECO:0000256" key="15">
    <source>
        <dbReference type="ARBA" id="ARBA00023187"/>
    </source>
</evidence>
<evidence type="ECO:0000256" key="17">
    <source>
        <dbReference type="ARBA" id="ARBA00023273"/>
    </source>
</evidence>
<dbReference type="PANTHER" id="PTHR13434">
    <property type="entry name" value="PROTEIN CASC3"/>
    <property type="match status" value="1"/>
</dbReference>
<dbReference type="SMART" id="SM01044">
    <property type="entry name" value="Btz"/>
    <property type="match status" value="1"/>
</dbReference>
<protein>
    <recommendedName>
        <fullName evidence="6">Protein CASC3</fullName>
    </recommendedName>
</protein>
<evidence type="ECO:0000313" key="21">
    <source>
        <dbReference type="Proteomes" id="UP001164746"/>
    </source>
</evidence>
<dbReference type="InterPro" id="IPR018545">
    <property type="entry name" value="Btz_dom"/>
</dbReference>
<feature type="compositionally biased region" description="Basic and acidic residues" evidence="18">
    <location>
        <begin position="123"/>
        <end position="138"/>
    </location>
</feature>
<feature type="compositionally biased region" description="Polar residues" evidence="18">
    <location>
        <begin position="1"/>
        <end position="14"/>
    </location>
</feature>
<keyword evidence="8" id="KW-0963">Cytoplasm</keyword>
<evidence type="ECO:0000256" key="1">
    <source>
        <dbReference type="ARBA" id="ARBA00004210"/>
    </source>
</evidence>
<comment type="subcellular location">
    <subcellularLocation>
        <location evidence="2">Cell projection</location>
        <location evidence="2">Dendrite</location>
    </subcellularLocation>
    <subcellularLocation>
        <location evidence="1">Cytoplasm</location>
        <location evidence="1">Stress granule</location>
    </subcellularLocation>
    <subcellularLocation>
        <location evidence="4">Cytoplasm</location>
        <location evidence="4">Perinuclear region</location>
    </subcellularLocation>
    <subcellularLocation>
        <location evidence="3">Nucleus speckle</location>
    </subcellularLocation>
</comment>
<dbReference type="Pfam" id="PF09405">
    <property type="entry name" value="Btz"/>
    <property type="match status" value="1"/>
</dbReference>
<evidence type="ECO:0000256" key="14">
    <source>
        <dbReference type="ARBA" id="ARBA00023161"/>
    </source>
</evidence>
<feature type="compositionally biased region" description="Acidic residues" evidence="18">
    <location>
        <begin position="46"/>
        <end position="68"/>
    </location>
</feature>
<evidence type="ECO:0000256" key="3">
    <source>
        <dbReference type="ARBA" id="ARBA00004324"/>
    </source>
</evidence>
<name>A0ABY7ELK2_MYAAR</name>
<comment type="similarity">
    <text evidence="5">Belongs to the CASC3 family.</text>
</comment>
<evidence type="ECO:0000256" key="18">
    <source>
        <dbReference type="SAM" id="MobiDB-lite"/>
    </source>
</evidence>
<evidence type="ECO:0000256" key="8">
    <source>
        <dbReference type="ARBA" id="ARBA00022490"/>
    </source>
</evidence>
<keyword evidence="12" id="KW-0810">Translation regulation</keyword>
<evidence type="ECO:0000256" key="9">
    <source>
        <dbReference type="ARBA" id="ARBA00022664"/>
    </source>
</evidence>
<evidence type="ECO:0000256" key="6">
    <source>
        <dbReference type="ARBA" id="ARBA00019964"/>
    </source>
</evidence>
<evidence type="ECO:0000256" key="16">
    <source>
        <dbReference type="ARBA" id="ARBA00023242"/>
    </source>
</evidence>
<keyword evidence="15" id="KW-0508">mRNA splicing</keyword>
<reference evidence="20" key="1">
    <citation type="submission" date="2022-11" db="EMBL/GenBank/DDBJ databases">
        <title>Centuries of genome instability and evolution in soft-shell clam transmissible cancer (bioRxiv).</title>
        <authorList>
            <person name="Hart S.F.M."/>
            <person name="Yonemitsu M.A."/>
            <person name="Giersch R.M."/>
            <person name="Beal B.F."/>
            <person name="Arriagada G."/>
            <person name="Davis B.W."/>
            <person name="Ostrander E.A."/>
            <person name="Goff S.P."/>
            <person name="Metzger M.J."/>
        </authorList>
    </citation>
    <scope>NUCLEOTIDE SEQUENCE</scope>
    <source>
        <strain evidence="20">MELC-2E11</strain>
        <tissue evidence="20">Siphon/mantle</tissue>
    </source>
</reference>
<keyword evidence="10" id="KW-0747">Spliceosome</keyword>
<feature type="compositionally biased region" description="Basic and acidic residues" evidence="18">
    <location>
        <begin position="15"/>
        <end position="27"/>
    </location>
</feature>
<keyword evidence="21" id="KW-1185">Reference proteome</keyword>